<evidence type="ECO:0000313" key="9">
    <source>
        <dbReference type="EMBL" id="KAJ7022532.1"/>
    </source>
</evidence>
<dbReference type="PANTHER" id="PTHR31313">
    <property type="entry name" value="TY1 ENHANCER ACTIVATOR"/>
    <property type="match status" value="1"/>
</dbReference>
<dbReference type="Pfam" id="PF04082">
    <property type="entry name" value="Fungal_trans"/>
    <property type="match status" value="1"/>
</dbReference>
<gene>
    <name evidence="9" type="ORF">C8F04DRAFT_1310786</name>
</gene>
<evidence type="ECO:0000256" key="6">
    <source>
        <dbReference type="ARBA" id="ARBA00023242"/>
    </source>
</evidence>
<evidence type="ECO:0000256" key="3">
    <source>
        <dbReference type="ARBA" id="ARBA00023015"/>
    </source>
</evidence>
<dbReference type="CDD" id="cd12148">
    <property type="entry name" value="fungal_TF_MHR"/>
    <property type="match status" value="1"/>
</dbReference>
<dbReference type="AlphaFoldDB" id="A0AAD6S8G2"/>
<keyword evidence="1" id="KW-0479">Metal-binding</keyword>
<feature type="domain" description="Xylanolytic transcriptional activator regulatory" evidence="8">
    <location>
        <begin position="197"/>
        <end position="447"/>
    </location>
</feature>
<dbReference type="Proteomes" id="UP001218188">
    <property type="component" value="Unassembled WGS sequence"/>
</dbReference>
<evidence type="ECO:0000256" key="4">
    <source>
        <dbReference type="ARBA" id="ARBA00023125"/>
    </source>
</evidence>
<keyword evidence="3" id="KW-0805">Transcription regulation</keyword>
<evidence type="ECO:0000256" key="7">
    <source>
        <dbReference type="SAM" id="MobiDB-lite"/>
    </source>
</evidence>
<keyword evidence="2" id="KW-0862">Zinc</keyword>
<evidence type="ECO:0000256" key="2">
    <source>
        <dbReference type="ARBA" id="ARBA00022833"/>
    </source>
</evidence>
<dbReference type="InterPro" id="IPR007219">
    <property type="entry name" value="XnlR_reg_dom"/>
</dbReference>
<keyword evidence="5" id="KW-0804">Transcription</keyword>
<protein>
    <recommendedName>
        <fullName evidence="8">Xylanolytic transcriptional activator regulatory domain-containing protein</fullName>
    </recommendedName>
</protein>
<proteinExistence type="predicted"/>
<keyword evidence="4" id="KW-0238">DNA-binding</keyword>
<evidence type="ECO:0000259" key="8">
    <source>
        <dbReference type="Pfam" id="PF04082"/>
    </source>
</evidence>
<name>A0AAD6S8G2_9AGAR</name>
<dbReference type="GO" id="GO:0003677">
    <property type="term" value="F:DNA binding"/>
    <property type="evidence" value="ECO:0007669"/>
    <property type="project" value="UniProtKB-KW"/>
</dbReference>
<accession>A0AAD6S8G2</accession>
<evidence type="ECO:0000256" key="5">
    <source>
        <dbReference type="ARBA" id="ARBA00023163"/>
    </source>
</evidence>
<keyword evidence="6" id="KW-0539">Nucleus</keyword>
<dbReference type="InterPro" id="IPR051615">
    <property type="entry name" value="Transcr_Regulatory_Elem"/>
</dbReference>
<dbReference type="GO" id="GO:0008270">
    <property type="term" value="F:zinc ion binding"/>
    <property type="evidence" value="ECO:0007669"/>
    <property type="project" value="InterPro"/>
</dbReference>
<feature type="region of interest" description="Disordered" evidence="7">
    <location>
        <begin position="603"/>
        <end position="637"/>
    </location>
</feature>
<evidence type="ECO:0000256" key="1">
    <source>
        <dbReference type="ARBA" id="ARBA00022723"/>
    </source>
</evidence>
<dbReference type="GO" id="GO:0006351">
    <property type="term" value="P:DNA-templated transcription"/>
    <property type="evidence" value="ECO:0007669"/>
    <property type="project" value="InterPro"/>
</dbReference>
<dbReference type="EMBL" id="JARJCM010000208">
    <property type="protein sequence ID" value="KAJ7022532.1"/>
    <property type="molecule type" value="Genomic_DNA"/>
</dbReference>
<comment type="caution">
    <text evidence="9">The sequence shown here is derived from an EMBL/GenBank/DDBJ whole genome shotgun (WGS) entry which is preliminary data.</text>
</comment>
<organism evidence="9 10">
    <name type="scientific">Mycena alexandri</name>
    <dbReference type="NCBI Taxonomy" id="1745969"/>
    <lineage>
        <taxon>Eukaryota</taxon>
        <taxon>Fungi</taxon>
        <taxon>Dikarya</taxon>
        <taxon>Basidiomycota</taxon>
        <taxon>Agaricomycotina</taxon>
        <taxon>Agaricomycetes</taxon>
        <taxon>Agaricomycetidae</taxon>
        <taxon>Agaricales</taxon>
        <taxon>Marasmiineae</taxon>
        <taxon>Mycenaceae</taxon>
        <taxon>Mycena</taxon>
    </lineage>
</organism>
<keyword evidence="10" id="KW-1185">Reference proteome</keyword>
<feature type="region of interest" description="Disordered" evidence="7">
    <location>
        <begin position="70"/>
        <end position="93"/>
    </location>
</feature>
<dbReference type="PANTHER" id="PTHR31313:SF81">
    <property type="entry name" value="TY1 ENHANCER ACTIVATOR"/>
    <property type="match status" value="1"/>
</dbReference>
<evidence type="ECO:0000313" key="10">
    <source>
        <dbReference type="Proteomes" id="UP001218188"/>
    </source>
</evidence>
<reference evidence="9" key="1">
    <citation type="submission" date="2023-03" db="EMBL/GenBank/DDBJ databases">
        <title>Massive genome expansion in bonnet fungi (Mycena s.s.) driven by repeated elements and novel gene families across ecological guilds.</title>
        <authorList>
            <consortium name="Lawrence Berkeley National Laboratory"/>
            <person name="Harder C.B."/>
            <person name="Miyauchi S."/>
            <person name="Viragh M."/>
            <person name="Kuo A."/>
            <person name="Thoen E."/>
            <person name="Andreopoulos B."/>
            <person name="Lu D."/>
            <person name="Skrede I."/>
            <person name="Drula E."/>
            <person name="Henrissat B."/>
            <person name="Morin E."/>
            <person name="Kohler A."/>
            <person name="Barry K."/>
            <person name="LaButti K."/>
            <person name="Morin E."/>
            <person name="Salamov A."/>
            <person name="Lipzen A."/>
            <person name="Mereny Z."/>
            <person name="Hegedus B."/>
            <person name="Baldrian P."/>
            <person name="Stursova M."/>
            <person name="Weitz H."/>
            <person name="Taylor A."/>
            <person name="Grigoriev I.V."/>
            <person name="Nagy L.G."/>
            <person name="Martin F."/>
            <person name="Kauserud H."/>
        </authorList>
    </citation>
    <scope>NUCLEOTIDE SEQUENCE</scope>
    <source>
        <strain evidence="9">CBHHK200</strain>
    </source>
</reference>
<sequence>MAKSTTKLRGPYATQACTCSWGYTSLRRPRTVAHFEALRRRADSLQAYADMLQALLAKCVCQDVPSHLPCPPRSSRDHSWNDVSSEDDETHSDEEIAHELTAPAQLPQLEENLNALMLRPIPALPVGSAPPIRLPQCLDMNAGAGLNERPSTSYILLVDGVEESQSHQYIDWSRYLPAEVTLTRKEHDKILDLSFKFFTMWCFRIAPPLFLRDMHRALSVPPSDSPPRTAYYSPALHNVLLALSANFSDDPCIRHLETQLIFASTAKAYLEGDYERPSPCFVQTLACLGTFYADAGHRVWGDSFFAMSSGVNMALDLGPNAAQFVMTGLITRDEFLTQNWAHWSIFSIDVLCAIYFRRPLIRPPPDRQSIPLPTVDAEYDQMPWTHPCTNIPPQPNLLTLIFFESVGLLLIAYQIIDVMNTSPSAQHDAVQIDERVTKIDLELNKWLSRLPPGIDITSMNRAESTPQRLMLHCLYSWCCLVLHRPFFSQRGELQDDHIKATETILELLQTWSEIYTLRLTPLGLVPFVFDAGTIFLLRALHATTGQRIAHTALQTAIEQVETCVRYLNEIGRTWQTAEHTAAHLQSMLRDKLQPILDQRIAPNGARLRSDPRSASAKSRNPDSPPSHVDCRGPSPGQYAELPPLESIQTMNLFATENVPPTFIGGDGYGSVAGLDVLPRFEVEMNHVFLPSAEFFNHHEQSELGSSSNATYNFY</sequence>